<gene>
    <name evidence="1" type="ORF">NUW58_g10791</name>
</gene>
<organism evidence="1 2">
    <name type="scientific">Xylaria curta</name>
    <dbReference type="NCBI Taxonomy" id="42375"/>
    <lineage>
        <taxon>Eukaryota</taxon>
        <taxon>Fungi</taxon>
        <taxon>Dikarya</taxon>
        <taxon>Ascomycota</taxon>
        <taxon>Pezizomycotina</taxon>
        <taxon>Sordariomycetes</taxon>
        <taxon>Xylariomycetidae</taxon>
        <taxon>Xylariales</taxon>
        <taxon>Xylariaceae</taxon>
        <taxon>Xylaria</taxon>
    </lineage>
</organism>
<protein>
    <submittedName>
        <fullName evidence="1">Uncharacterized protein</fullName>
    </submittedName>
</protein>
<sequence>MGVQGILQRTVQVDPKYIFMDDATLYNGKRLDLRPKMTEVVAGMKDYSNFRGMVSIRRFHDALDISNIPKTQTLDTFLGKRQHVTPPIERIAFHEPFLICYSSGTTGIPKAIVHSIGGALVNFTKEGRLHDDIGSDAVSLQYTTTGWIMYLASIGQLLLGGRVILYDGSPFQPDLQSFVKLVGDQKVTRLGISPRWMYEISKAGLSPREITDLSALKTVVSTGMVLSNQLFEWFYDKGFPAHVHLANISGGTDIAGCFAQGNPLTPVYVGGTQGASLGLDVQLYDSLLPPGPGKAVPDGTPGELVATKSFPNVPVYLWGDKEPAGAPGTKYHSAI</sequence>
<evidence type="ECO:0000313" key="2">
    <source>
        <dbReference type="Proteomes" id="UP001143856"/>
    </source>
</evidence>
<dbReference type="Proteomes" id="UP001143856">
    <property type="component" value="Unassembled WGS sequence"/>
</dbReference>
<keyword evidence="2" id="KW-1185">Reference proteome</keyword>
<accession>A0ACC1MFZ9</accession>
<name>A0ACC1MFZ9_9PEZI</name>
<evidence type="ECO:0000313" key="1">
    <source>
        <dbReference type="EMBL" id="KAJ2965930.1"/>
    </source>
</evidence>
<reference evidence="1" key="1">
    <citation type="submission" date="2022-10" db="EMBL/GenBank/DDBJ databases">
        <title>Genome Sequence of Xylaria curta.</title>
        <authorList>
            <person name="Buettner E."/>
        </authorList>
    </citation>
    <scope>NUCLEOTIDE SEQUENCE</scope>
    <source>
        <strain evidence="1">Babe10</strain>
    </source>
</reference>
<dbReference type="EMBL" id="JAPDGR010005368">
    <property type="protein sequence ID" value="KAJ2965930.1"/>
    <property type="molecule type" value="Genomic_DNA"/>
</dbReference>
<comment type="caution">
    <text evidence="1">The sequence shown here is derived from an EMBL/GenBank/DDBJ whole genome shotgun (WGS) entry which is preliminary data.</text>
</comment>
<proteinExistence type="predicted"/>